<protein>
    <submittedName>
        <fullName evidence="3">Trafficking protein particle complex subunit 11 isoform X1</fullName>
    </submittedName>
</protein>
<dbReference type="Pfam" id="PF11817">
    <property type="entry name" value="Foie-gras_1"/>
    <property type="match status" value="1"/>
</dbReference>
<sequence length="1188" mass="132669">MEDYPEELRTPPVSLVSLVGCPELHHAISAFLHSEQPPINTLALPDFSKISVLAWKQKDPLASTPPPAGILKRDWLLKHRTKIPAVAAAVFSSEQVTGDPAQWLQLCTDLDNLKAVLRGRSTKLVVVLVQTSVNDEVSEDLIIALRKRAEIDSKHLIVFVQNDASELRISLNRLASIFAELCNTYYREEGRKIKVRIEKKSFTSIELNIRYCFKAAVYAEFRRDWTEALRFYEDGYRALREMIGTSTRLPPIQRLVEIKAVAEQLHFKISTLLLHGGKVVEAITWFNKHIAAYERLVGEPEIAFLHWEWFGRQFLVFAELLETSSAAIPSTLSPRFGTSENPLTDWEFQPAYYYQLAANYLREKRYCLECSTSMPEYSELSSTVGGVPESVMLSAYVGQYARLFEQGDTITELPLSDSEYVSYARMEAQRFQDTYEIIALFRKAYESFSGLKAPRIASYCSNRMAREYFIAKDFSNAKQLFDGVACLYRQEGWVTLLWESLGYLRECSRGLGSAQDFVEYSLEMAALPIFSDVGLENSENKRDYGPAGPATLSMRQTVQEEVFSLLKGEHVPETTDGSCILHVAEDEPIRVDIDLVSPLRVAFLASVAFHDQSVKPGSPTMITVSLLSQLPCPIEVDQLEIQFNQSTCNFIVVNAQKYPSTEKFPEDDQRSLVETAPSLTLSSNKWLRLTSEVKSGQSGKLECLSVSAKIGHSFMISCRAESPASMEDLPLWKFEEWVESFPTKDPGLAFHGQKVIQVEEPEPQVDLILSTSGPALVGENFIVLVTVESKGHEVHSGELKINLVDARGGGMLMSPRDAESFSSDRKHVELLNISGIPDEVESQTDSDNVRKIQHSFGVVSVPALGVGESWSSKLEIKWHRPKSVMLYVSLGYYTNSTVAASQRVNVHRSLQIEGKIPIIISHRFMMPFRQEPLLLSKVKALPGDEHRVSLAMNETSILIVSARNCTEVPLQLLSMSIEMDDDDDSQNFCSVQHIGGISDDPVLLVPGEEFKGVFSVTPHVDTLNLDVGTVCINWTRDSKPGIGSEQQDSIVVTKQRLPDVKSEKPPIVVNLECPAHAILGVPFSFCVTVRNLTSLLQEIKYSLGDSQSFVFCGPHNDAAFILPKAEHLISYELVPLSSGPQQLPRITITSVRYSAVLNPTAAAATVFVYPSEPKFNMEESKQETVSSQ</sequence>
<reference evidence="3" key="1">
    <citation type="submission" date="2025-08" db="UniProtKB">
        <authorList>
            <consortium name="RefSeq"/>
        </authorList>
    </citation>
    <scope>IDENTIFICATION</scope>
</reference>
<evidence type="ECO:0000313" key="3">
    <source>
        <dbReference type="RefSeq" id="XP_010932119.1"/>
    </source>
</evidence>
<dbReference type="GeneID" id="105052854"/>
<proteinExistence type="predicted"/>
<dbReference type="PANTHER" id="PTHR14374">
    <property type="entry name" value="FOIE GRAS"/>
    <property type="match status" value="1"/>
</dbReference>
<dbReference type="PANTHER" id="PTHR14374:SF0">
    <property type="entry name" value="TRAFFICKING PROTEIN PARTICLE COMPLEX SUBUNIT 11"/>
    <property type="match status" value="1"/>
</dbReference>
<dbReference type="RefSeq" id="XP_010932119.1">
    <property type="nucleotide sequence ID" value="XM_010933817.3"/>
</dbReference>
<dbReference type="InterPro" id="IPR021773">
    <property type="entry name" value="TPC11"/>
</dbReference>
<evidence type="ECO:0000259" key="1">
    <source>
        <dbReference type="Pfam" id="PF11817"/>
    </source>
</evidence>
<name>A0A6I9RUI7_ELAGV</name>
<gene>
    <name evidence="3" type="primary">LOC105052854</name>
</gene>
<dbReference type="OrthoDB" id="6278596at2759"/>
<evidence type="ECO:0000313" key="2">
    <source>
        <dbReference type="Proteomes" id="UP000504607"/>
    </source>
</evidence>
<keyword evidence="2" id="KW-1185">Reference proteome</keyword>
<dbReference type="AlphaFoldDB" id="A0A6I9RUI7"/>
<dbReference type="InParanoid" id="A0A6I9RUI7"/>
<organism evidence="2 3">
    <name type="scientific">Elaeis guineensis var. tenera</name>
    <name type="common">Oil palm</name>
    <dbReference type="NCBI Taxonomy" id="51953"/>
    <lineage>
        <taxon>Eukaryota</taxon>
        <taxon>Viridiplantae</taxon>
        <taxon>Streptophyta</taxon>
        <taxon>Embryophyta</taxon>
        <taxon>Tracheophyta</taxon>
        <taxon>Spermatophyta</taxon>
        <taxon>Magnoliopsida</taxon>
        <taxon>Liliopsida</taxon>
        <taxon>Arecaceae</taxon>
        <taxon>Arecoideae</taxon>
        <taxon>Cocoseae</taxon>
        <taxon>Elaeidinae</taxon>
        <taxon>Elaeis</taxon>
    </lineage>
</organism>
<dbReference type="Proteomes" id="UP000504607">
    <property type="component" value="Chromosome 10"/>
</dbReference>
<dbReference type="KEGG" id="egu:105052854"/>
<feature type="domain" description="Trafficking protein particle complex subunit 11" evidence="1">
    <location>
        <begin position="254"/>
        <end position="526"/>
    </location>
</feature>
<accession>A0A6I9RUI7</accession>